<evidence type="ECO:0000313" key="2">
    <source>
        <dbReference type="Proteomes" id="UP000015102"/>
    </source>
</evidence>
<reference evidence="1" key="2">
    <citation type="submission" date="2015-06" db="UniProtKB">
        <authorList>
            <consortium name="EnsemblMetazoa"/>
        </authorList>
    </citation>
    <scope>IDENTIFICATION</scope>
</reference>
<keyword evidence="2" id="KW-1185">Reference proteome</keyword>
<organism evidence="1 2">
    <name type="scientific">Megaselia scalaris</name>
    <name type="common">Humpbacked fly</name>
    <name type="synonym">Phora scalaris</name>
    <dbReference type="NCBI Taxonomy" id="36166"/>
    <lineage>
        <taxon>Eukaryota</taxon>
        <taxon>Metazoa</taxon>
        <taxon>Ecdysozoa</taxon>
        <taxon>Arthropoda</taxon>
        <taxon>Hexapoda</taxon>
        <taxon>Insecta</taxon>
        <taxon>Pterygota</taxon>
        <taxon>Neoptera</taxon>
        <taxon>Endopterygota</taxon>
        <taxon>Diptera</taxon>
        <taxon>Brachycera</taxon>
        <taxon>Muscomorpha</taxon>
        <taxon>Platypezoidea</taxon>
        <taxon>Phoridae</taxon>
        <taxon>Megaseliini</taxon>
        <taxon>Megaselia</taxon>
    </lineage>
</organism>
<proteinExistence type="predicted"/>
<dbReference type="EMBL" id="CAQQ02078933">
    <property type="status" value="NOT_ANNOTATED_CDS"/>
    <property type="molecule type" value="Genomic_DNA"/>
</dbReference>
<dbReference type="AlphaFoldDB" id="T1GEG7"/>
<dbReference type="EnsemblMetazoa" id="MESCA001729-RA">
    <property type="protein sequence ID" value="MESCA001729-PA"/>
    <property type="gene ID" value="MESCA001729"/>
</dbReference>
<dbReference type="HOGENOM" id="CLU_2323039_0_0_1"/>
<evidence type="ECO:0000313" key="1">
    <source>
        <dbReference type="EnsemblMetazoa" id="MESCA001729-PA"/>
    </source>
</evidence>
<protein>
    <submittedName>
        <fullName evidence="1">Uncharacterized protein</fullName>
    </submittedName>
</protein>
<reference evidence="2" key="1">
    <citation type="submission" date="2013-02" db="EMBL/GenBank/DDBJ databases">
        <authorList>
            <person name="Hughes D."/>
        </authorList>
    </citation>
    <scope>NUCLEOTIDE SEQUENCE</scope>
    <source>
        <strain>Durham</strain>
        <strain evidence="2">NC isolate 2 -- Noor lab</strain>
    </source>
</reference>
<name>T1GEG7_MEGSC</name>
<accession>T1GEG7</accession>
<dbReference type="Proteomes" id="UP000015102">
    <property type="component" value="Unassembled WGS sequence"/>
</dbReference>
<sequence>MKLRQIPASNAIDHHLLWWHYLRVPINIFIEILNCLAIQSNIKTILNLSGSKDNLITSVHGLRVFSLLWTILVHTYLQSFFIGENKVLRKLKNKIFYIN</sequence>